<comment type="caution">
    <text evidence="2">The sequence shown here is derived from an EMBL/GenBank/DDBJ whole genome shotgun (WGS) entry which is preliminary data.</text>
</comment>
<keyword evidence="3" id="KW-1185">Reference proteome</keyword>
<reference evidence="2 3" key="1">
    <citation type="submission" date="2017-06" db="EMBL/GenBank/DDBJ databases">
        <title>Description of Rhodopirellula bahusiensis sp. nov.</title>
        <authorList>
            <person name="Kizina J."/>
            <person name="Harder J."/>
        </authorList>
    </citation>
    <scope>NUCLEOTIDE SEQUENCE [LARGE SCALE GENOMIC DNA]</scope>
    <source>
        <strain evidence="2 3">SWK21</strain>
    </source>
</reference>
<evidence type="ECO:0000313" key="3">
    <source>
        <dbReference type="Proteomes" id="UP000225740"/>
    </source>
</evidence>
<dbReference type="InterPro" id="IPR050678">
    <property type="entry name" value="DNA_Partitioning_ATPase"/>
</dbReference>
<dbReference type="Proteomes" id="UP000225740">
    <property type="component" value="Unassembled WGS sequence"/>
</dbReference>
<dbReference type="PANTHER" id="PTHR13696:SF99">
    <property type="entry name" value="COBYRINIC ACID AC-DIAMIDE SYNTHASE"/>
    <property type="match status" value="1"/>
</dbReference>
<dbReference type="InterPro" id="IPR027417">
    <property type="entry name" value="P-loop_NTPase"/>
</dbReference>
<proteinExistence type="predicted"/>
<dbReference type="AlphaFoldDB" id="A0A2G1W7Y2"/>
<dbReference type="Gene3D" id="3.40.50.300">
    <property type="entry name" value="P-loop containing nucleotide triphosphate hydrolases"/>
    <property type="match status" value="1"/>
</dbReference>
<dbReference type="PANTHER" id="PTHR13696">
    <property type="entry name" value="P-LOOP CONTAINING NUCLEOSIDE TRIPHOSPHATE HYDROLASE"/>
    <property type="match status" value="1"/>
</dbReference>
<accession>A0A2G1W7Y2</accession>
<name>A0A2G1W7Y2_9BACT</name>
<evidence type="ECO:0000313" key="2">
    <source>
        <dbReference type="EMBL" id="PHQ35121.1"/>
    </source>
</evidence>
<dbReference type="EMBL" id="NIZW01000008">
    <property type="protein sequence ID" value="PHQ35121.1"/>
    <property type="molecule type" value="Genomic_DNA"/>
</dbReference>
<dbReference type="CDD" id="cd02042">
    <property type="entry name" value="ParAB_family"/>
    <property type="match status" value="1"/>
</dbReference>
<feature type="domain" description="AAA" evidence="1">
    <location>
        <begin position="11"/>
        <end position="182"/>
    </location>
</feature>
<dbReference type="SUPFAM" id="SSF52540">
    <property type="entry name" value="P-loop containing nucleoside triphosphate hydrolases"/>
    <property type="match status" value="1"/>
</dbReference>
<organism evidence="2 3">
    <name type="scientific">Rhodopirellula bahusiensis</name>
    <dbReference type="NCBI Taxonomy" id="2014065"/>
    <lineage>
        <taxon>Bacteria</taxon>
        <taxon>Pseudomonadati</taxon>
        <taxon>Planctomycetota</taxon>
        <taxon>Planctomycetia</taxon>
        <taxon>Pirellulales</taxon>
        <taxon>Pirellulaceae</taxon>
        <taxon>Rhodopirellula</taxon>
    </lineage>
</organism>
<protein>
    <submittedName>
        <fullName evidence="2">Chromosome partitioning protein</fullName>
    </submittedName>
</protein>
<sequence>MIDCRGTAIHMKIIAITNQKGGTAKTTSTAALGVLLSRRGIPVHLIDMDPQADLTAAFGIDGSNSRLFDCLRDQSRLEVIKVAESLTISPSNLQLLRAESELLTSTSREFVLRTALRNTELSDEGVVLIDCPPSLGVLSVAALSAAQGICVVVQPGGFELQTLVHLGQTVDLLRQYVNPELQTIGAIVTNSHRRRSITSQVVDELASQYSVLGTIRSDARIVYATTAGSIHRLRSSSAMEDYDAVADRIAEWLAV</sequence>
<evidence type="ECO:0000259" key="1">
    <source>
        <dbReference type="Pfam" id="PF13614"/>
    </source>
</evidence>
<gene>
    <name evidence="2" type="ORF">CEE69_11935</name>
</gene>
<dbReference type="InterPro" id="IPR025669">
    <property type="entry name" value="AAA_dom"/>
</dbReference>
<dbReference type="Pfam" id="PF13614">
    <property type="entry name" value="AAA_31"/>
    <property type="match status" value="1"/>
</dbReference>